<reference evidence="2 3" key="1">
    <citation type="submission" date="2022-08" db="EMBL/GenBank/DDBJ databases">
        <authorList>
            <person name="Li F."/>
        </authorList>
    </citation>
    <scope>NUCLEOTIDE SEQUENCE [LARGE SCALE GENOMIC DNA]</scope>
    <source>
        <strain evidence="2 3">10F1B-8-1</strain>
    </source>
</reference>
<keyword evidence="1" id="KW-1133">Transmembrane helix</keyword>
<name>A0ABT1ZCK5_9MICO</name>
<evidence type="ECO:0000256" key="1">
    <source>
        <dbReference type="SAM" id="Phobius"/>
    </source>
</evidence>
<feature type="transmembrane region" description="Helical" evidence="1">
    <location>
        <begin position="29"/>
        <end position="51"/>
    </location>
</feature>
<proteinExistence type="predicted"/>
<dbReference type="RefSeq" id="WP_258797359.1">
    <property type="nucleotide sequence ID" value="NZ_JANTHX010000004.1"/>
</dbReference>
<feature type="transmembrane region" description="Helical" evidence="1">
    <location>
        <begin position="63"/>
        <end position="85"/>
    </location>
</feature>
<evidence type="ECO:0000313" key="3">
    <source>
        <dbReference type="Proteomes" id="UP001205337"/>
    </source>
</evidence>
<gene>
    <name evidence="2" type="ORF">NUH29_02555</name>
</gene>
<protein>
    <submittedName>
        <fullName evidence="2">Potassium transporter Trk</fullName>
    </submittedName>
</protein>
<keyword evidence="1" id="KW-0812">Transmembrane</keyword>
<comment type="caution">
    <text evidence="2">The sequence shown here is derived from an EMBL/GenBank/DDBJ whole genome shotgun (WGS) entry which is preliminary data.</text>
</comment>
<evidence type="ECO:0000313" key="2">
    <source>
        <dbReference type="EMBL" id="MCS0498430.1"/>
    </source>
</evidence>
<organism evidence="2 3">
    <name type="scientific">Protaetiibacter mangrovi</name>
    <dbReference type="NCBI Taxonomy" id="2970926"/>
    <lineage>
        <taxon>Bacteria</taxon>
        <taxon>Bacillati</taxon>
        <taxon>Actinomycetota</taxon>
        <taxon>Actinomycetes</taxon>
        <taxon>Micrococcales</taxon>
        <taxon>Microbacteriaceae</taxon>
        <taxon>Protaetiibacter</taxon>
    </lineage>
</organism>
<dbReference type="Proteomes" id="UP001205337">
    <property type="component" value="Unassembled WGS sequence"/>
</dbReference>
<keyword evidence="1" id="KW-0472">Membrane</keyword>
<dbReference type="EMBL" id="JANTHX010000004">
    <property type="protein sequence ID" value="MCS0498430.1"/>
    <property type="molecule type" value="Genomic_DNA"/>
</dbReference>
<accession>A0ABT1ZCK5</accession>
<sequence length="104" mass="11213">MSEPETPAGEEQPLPTDVQQVSIRRAPKFGVFIALGAVLGALVTLILTSLYPADPNIGFTASYAYFLVYGIPAGVVLGGLVGLAFDRRSRRRARTVEAQHQRVD</sequence>
<keyword evidence="3" id="KW-1185">Reference proteome</keyword>